<sequence length="296" mass="32552">MKFVSLLTTLSLIASVFAVNVTSRDGTQIWAEATGDPTKPAVVFIPGFSCTSLAFNKQWYDTKMLQSLYMIRYDVRGQGLSGQPLSNSSYLSQGFADDFVAVINYFGVGKKKPILAGWSMGGVTAADIATYYGTGIISGVVLMGSFPYRNMLTDVATPWILNFIPALLDPSLANFGPTAKTFAESCVAYGDQLDQNVKYAWMGAVAGQNPNIRTWSIPHTQDETALLKVKATLPYLVLHGTMDHHIDGQKLQAFLTGNFGNFDFHIWDNVGHASFFDAPDKANPLIIKFAYQYWNH</sequence>
<name>A0A9P6HQG0_9AGAM</name>
<dbReference type="InterPro" id="IPR050266">
    <property type="entry name" value="AB_hydrolase_sf"/>
</dbReference>
<reference evidence="3" key="2">
    <citation type="submission" date="2020-11" db="EMBL/GenBank/DDBJ databases">
        <authorList>
            <consortium name="DOE Joint Genome Institute"/>
            <person name="Kuo A."/>
            <person name="Miyauchi S."/>
            <person name="Kiss E."/>
            <person name="Drula E."/>
            <person name="Kohler A."/>
            <person name="Sanchez-Garcia M."/>
            <person name="Andreopoulos B."/>
            <person name="Barry K.W."/>
            <person name="Bonito G."/>
            <person name="Buee M."/>
            <person name="Carver A."/>
            <person name="Chen C."/>
            <person name="Cichocki N."/>
            <person name="Clum A."/>
            <person name="Culley D."/>
            <person name="Crous P.W."/>
            <person name="Fauchery L."/>
            <person name="Girlanda M."/>
            <person name="Hayes R."/>
            <person name="Keri Z."/>
            <person name="Labutti K."/>
            <person name="Lipzen A."/>
            <person name="Lombard V."/>
            <person name="Magnuson J."/>
            <person name="Maillard F."/>
            <person name="Morin E."/>
            <person name="Murat C."/>
            <person name="Nolan M."/>
            <person name="Ohm R."/>
            <person name="Pangilinan J."/>
            <person name="Pereira M."/>
            <person name="Perotto S."/>
            <person name="Peter M."/>
            <person name="Riley R."/>
            <person name="Sitrit Y."/>
            <person name="Stielow B."/>
            <person name="Szollosi G."/>
            <person name="Zifcakova L."/>
            <person name="Stursova M."/>
            <person name="Spatafora J.W."/>
            <person name="Tedersoo L."/>
            <person name="Vaario L.-M."/>
            <person name="Yamada A."/>
            <person name="Yan M."/>
            <person name="Wang P."/>
            <person name="Xu J."/>
            <person name="Bruns T."/>
            <person name="Baldrian P."/>
            <person name="Vilgalys R."/>
            <person name="Henrissat B."/>
            <person name="Grigoriev I.V."/>
            <person name="Hibbett D."/>
            <person name="Nagy L.G."/>
            <person name="Martin F.M."/>
        </authorList>
    </citation>
    <scope>NUCLEOTIDE SEQUENCE</scope>
    <source>
        <strain evidence="3">UH-Tt-Lm1</strain>
    </source>
</reference>
<dbReference type="SUPFAM" id="SSF53474">
    <property type="entry name" value="alpha/beta-Hydrolases"/>
    <property type="match status" value="1"/>
</dbReference>
<feature type="signal peptide" evidence="1">
    <location>
        <begin position="1"/>
        <end position="18"/>
    </location>
</feature>
<dbReference type="OrthoDB" id="408373at2759"/>
<evidence type="ECO:0000313" key="3">
    <source>
        <dbReference type="EMBL" id="KAF9792879.1"/>
    </source>
</evidence>
<evidence type="ECO:0000256" key="1">
    <source>
        <dbReference type="SAM" id="SignalP"/>
    </source>
</evidence>
<dbReference type="EMBL" id="WIUZ02000001">
    <property type="protein sequence ID" value="KAF9792879.1"/>
    <property type="molecule type" value="Genomic_DNA"/>
</dbReference>
<feature type="domain" description="AB hydrolase-1" evidence="2">
    <location>
        <begin position="42"/>
        <end position="281"/>
    </location>
</feature>
<comment type="caution">
    <text evidence="3">The sequence shown here is derived from an EMBL/GenBank/DDBJ whole genome shotgun (WGS) entry which is preliminary data.</text>
</comment>
<protein>
    <submittedName>
        <fullName evidence="3">Alpha/beta-hydrolase</fullName>
    </submittedName>
</protein>
<dbReference type="Pfam" id="PF12697">
    <property type="entry name" value="Abhydrolase_6"/>
    <property type="match status" value="1"/>
</dbReference>
<dbReference type="GO" id="GO:0016020">
    <property type="term" value="C:membrane"/>
    <property type="evidence" value="ECO:0007669"/>
    <property type="project" value="TreeGrafter"/>
</dbReference>
<evidence type="ECO:0000259" key="2">
    <source>
        <dbReference type="Pfam" id="PF12697"/>
    </source>
</evidence>
<dbReference type="PANTHER" id="PTHR43798:SF33">
    <property type="entry name" value="HYDROLASE, PUTATIVE (AFU_ORTHOLOGUE AFUA_2G14860)-RELATED"/>
    <property type="match status" value="1"/>
</dbReference>
<keyword evidence="1" id="KW-0732">Signal</keyword>
<dbReference type="AlphaFoldDB" id="A0A9P6HQG0"/>
<reference evidence="3" key="1">
    <citation type="journal article" date="2020" name="Nat. Commun.">
        <title>Large-scale genome sequencing of mycorrhizal fungi provides insights into the early evolution of symbiotic traits.</title>
        <authorList>
            <person name="Miyauchi S."/>
            <person name="Kiss E."/>
            <person name="Kuo A."/>
            <person name="Drula E."/>
            <person name="Kohler A."/>
            <person name="Sanchez-Garcia M."/>
            <person name="Morin E."/>
            <person name="Andreopoulos B."/>
            <person name="Barry K.W."/>
            <person name="Bonito G."/>
            <person name="Buee M."/>
            <person name="Carver A."/>
            <person name="Chen C."/>
            <person name="Cichocki N."/>
            <person name="Clum A."/>
            <person name="Culley D."/>
            <person name="Crous P.W."/>
            <person name="Fauchery L."/>
            <person name="Girlanda M."/>
            <person name="Hayes R.D."/>
            <person name="Keri Z."/>
            <person name="LaButti K."/>
            <person name="Lipzen A."/>
            <person name="Lombard V."/>
            <person name="Magnuson J."/>
            <person name="Maillard F."/>
            <person name="Murat C."/>
            <person name="Nolan M."/>
            <person name="Ohm R.A."/>
            <person name="Pangilinan J."/>
            <person name="Pereira M.F."/>
            <person name="Perotto S."/>
            <person name="Peter M."/>
            <person name="Pfister S."/>
            <person name="Riley R."/>
            <person name="Sitrit Y."/>
            <person name="Stielow J.B."/>
            <person name="Szollosi G."/>
            <person name="Zifcakova L."/>
            <person name="Stursova M."/>
            <person name="Spatafora J.W."/>
            <person name="Tedersoo L."/>
            <person name="Vaario L.M."/>
            <person name="Yamada A."/>
            <person name="Yan M."/>
            <person name="Wang P."/>
            <person name="Xu J."/>
            <person name="Bruns T."/>
            <person name="Baldrian P."/>
            <person name="Vilgalys R."/>
            <person name="Dunand C."/>
            <person name="Henrissat B."/>
            <person name="Grigoriev I.V."/>
            <person name="Hibbett D."/>
            <person name="Nagy L.G."/>
            <person name="Martin F.M."/>
        </authorList>
    </citation>
    <scope>NUCLEOTIDE SEQUENCE</scope>
    <source>
        <strain evidence="3">UH-Tt-Lm1</strain>
    </source>
</reference>
<dbReference type="Proteomes" id="UP000736335">
    <property type="component" value="Unassembled WGS sequence"/>
</dbReference>
<dbReference type="InterPro" id="IPR000073">
    <property type="entry name" value="AB_hydrolase_1"/>
</dbReference>
<proteinExistence type="predicted"/>
<dbReference type="InterPro" id="IPR029058">
    <property type="entry name" value="AB_hydrolase_fold"/>
</dbReference>
<feature type="chain" id="PRO_5040442221" evidence="1">
    <location>
        <begin position="19"/>
        <end position="296"/>
    </location>
</feature>
<dbReference type="PANTHER" id="PTHR43798">
    <property type="entry name" value="MONOACYLGLYCEROL LIPASE"/>
    <property type="match status" value="1"/>
</dbReference>
<gene>
    <name evidence="3" type="ORF">BJ322DRAFT_995802</name>
</gene>
<dbReference type="Gene3D" id="3.40.50.1820">
    <property type="entry name" value="alpha/beta hydrolase"/>
    <property type="match status" value="1"/>
</dbReference>
<accession>A0A9P6HQG0</accession>
<organism evidence="3 4">
    <name type="scientific">Thelephora terrestris</name>
    <dbReference type="NCBI Taxonomy" id="56493"/>
    <lineage>
        <taxon>Eukaryota</taxon>
        <taxon>Fungi</taxon>
        <taxon>Dikarya</taxon>
        <taxon>Basidiomycota</taxon>
        <taxon>Agaricomycotina</taxon>
        <taxon>Agaricomycetes</taxon>
        <taxon>Thelephorales</taxon>
        <taxon>Thelephoraceae</taxon>
        <taxon>Thelephora</taxon>
    </lineage>
</organism>
<evidence type="ECO:0000313" key="4">
    <source>
        <dbReference type="Proteomes" id="UP000736335"/>
    </source>
</evidence>
<keyword evidence="4" id="KW-1185">Reference proteome</keyword>